<evidence type="ECO:0000313" key="2">
    <source>
        <dbReference type="Proteomes" id="UP000515561"/>
    </source>
</evidence>
<dbReference type="GO" id="GO:0046103">
    <property type="term" value="P:inosine biosynthetic process"/>
    <property type="evidence" value="ECO:0007669"/>
    <property type="project" value="TreeGrafter"/>
</dbReference>
<reference evidence="1 2" key="1">
    <citation type="journal article" date="2016" name="Int. J. Syst. Evol. Microbiol.">
        <title>Descriptions of Anaerotaenia torta gen. nov., sp. nov. and Anaerocolumna cellulosilytica gen. nov., sp. nov. isolated from a methanogenic reactor of cattle waste.</title>
        <authorList>
            <person name="Uek A."/>
            <person name="Ohtaki Y."/>
            <person name="Kaku N."/>
            <person name="Ueki K."/>
        </authorList>
    </citation>
    <scope>NUCLEOTIDE SEQUENCE [LARGE SCALE GENOMIC DNA]</scope>
    <source>
        <strain evidence="1 2">SN021</strain>
    </source>
</reference>
<dbReference type="InterPro" id="IPR032466">
    <property type="entry name" value="Metal_Hydrolase"/>
</dbReference>
<organism evidence="1 2">
    <name type="scientific">Anaerocolumna cellulosilytica</name>
    <dbReference type="NCBI Taxonomy" id="433286"/>
    <lineage>
        <taxon>Bacteria</taxon>
        <taxon>Bacillati</taxon>
        <taxon>Bacillota</taxon>
        <taxon>Clostridia</taxon>
        <taxon>Lachnospirales</taxon>
        <taxon>Lachnospiraceae</taxon>
        <taxon>Anaerocolumna</taxon>
    </lineage>
</organism>
<name>A0A6S6QPZ7_9FIRM</name>
<dbReference type="RefSeq" id="WP_184090571.1">
    <property type="nucleotide sequence ID" value="NZ_AP023367.1"/>
</dbReference>
<dbReference type="InterPro" id="IPR006330">
    <property type="entry name" value="Ado/ade_deaminase"/>
</dbReference>
<dbReference type="EMBL" id="AP023367">
    <property type="protein sequence ID" value="BCJ93413.1"/>
    <property type="molecule type" value="Genomic_DNA"/>
</dbReference>
<dbReference type="KEGG" id="acel:acsn021_09820"/>
<dbReference type="Gene3D" id="3.20.20.140">
    <property type="entry name" value="Metal-dependent hydrolases"/>
    <property type="match status" value="2"/>
</dbReference>
<dbReference type="SUPFAM" id="SSF51556">
    <property type="entry name" value="Metallo-dependent hydrolases"/>
    <property type="match status" value="1"/>
</dbReference>
<dbReference type="GO" id="GO:0043103">
    <property type="term" value="P:hypoxanthine salvage"/>
    <property type="evidence" value="ECO:0007669"/>
    <property type="project" value="TreeGrafter"/>
</dbReference>
<dbReference type="GO" id="GO:0005829">
    <property type="term" value="C:cytosol"/>
    <property type="evidence" value="ECO:0007669"/>
    <property type="project" value="TreeGrafter"/>
</dbReference>
<sequence length="996" mass="117303">MNKYRINQILSILLMPYINMEFYEKDNLAELGVRFYHLYHTEIGKYTERKNYNKLYEDARQQLMEYICTKREFRPKSLDDVFLLLELYYPQNELRKEVAAYLNQYPESSMPENGVYCYYIKNLFKLSNSFLTFRDGVIAIRTWKNKYSPAFKEDILGVSRAFDKVEMWNSLSRIMVPDVLIAAFFVLSDLDMQYLYQQTGTISLADKLLWEILKKGVAETHLHMNAGFDYNSLWLNETNPYTWLSMELQIEKKEIYLLQGMIFRILLAEYLTEKERGLADTTIFYYIQRTYDKEQGEKLIDILLAMYEGKMPADINWRILIKELIDTILKKAECNYTKETKTDFLLTTYYKNYKSYQTSSELILLYQALKYLKQGKEDYILNKLFIQYIRIKNEYFGAILQRSSVLGLEYFQRFFKQSKLHMKKAKSQEAFIKAIFKTQFQVENIKKIELRIAPDIPEQSLRSNSLEIAEIKKRMLKQVKEILSTYRNYIYELVFDPATYEALIKEERAIGNYYNILKRNETKKELAEILLRNPVHIPTIGLVFHFIKRKSTDNILGDACWLSYINGSMGWSNHNLIWRRQLLNTAYAIEEMRSEVPFLNQYIVGIDAASNENDAEPWIFAPVFRTIRSKTLTKPFIFPEGGTVPSKIQNLGFTYHVGEDFRHVLSGFRHIDEVIDYFYYKTGDRLGHAIALGVDLGYWLRENEIVAMPILEHLENLLWLWGILIYQNIKLPVSAEAVEGRIMLLAKQLYVDTTGMNAYILYEVYQDKFLINQDDIFRKYKAMIDHCSDNKSEENLNCKERSVKEEGSYFCREYDSCYDNGNSFLWNKEKLLCTYFCPVYEERYSKVILIDAGEFSYELLTTIQNHVRNKIEHLGVYVETNPTSNTSIGEIESIYKHYITKLNGVDQQTENKKLPSVLVTVNSDDPIVFNTNAENELAYIYHALVYDGHSKETVLNWIDKIREFGMSGSFIKGVKETGQLIYELNEILSSIDKYLC</sequence>
<protein>
    <submittedName>
        <fullName evidence="1">Uncharacterized protein</fullName>
    </submittedName>
</protein>
<evidence type="ECO:0000313" key="1">
    <source>
        <dbReference type="EMBL" id="BCJ93413.1"/>
    </source>
</evidence>
<dbReference type="GO" id="GO:0006154">
    <property type="term" value="P:adenosine catabolic process"/>
    <property type="evidence" value="ECO:0007669"/>
    <property type="project" value="TreeGrafter"/>
</dbReference>
<gene>
    <name evidence="1" type="ORF">acsn021_09820</name>
</gene>
<dbReference type="AlphaFoldDB" id="A0A6S6QPZ7"/>
<dbReference type="GO" id="GO:0004000">
    <property type="term" value="F:adenosine deaminase activity"/>
    <property type="evidence" value="ECO:0007669"/>
    <property type="project" value="TreeGrafter"/>
</dbReference>
<dbReference type="PANTHER" id="PTHR11409">
    <property type="entry name" value="ADENOSINE DEAMINASE"/>
    <property type="match status" value="1"/>
</dbReference>
<keyword evidence="2" id="KW-1185">Reference proteome</keyword>
<accession>A0A6S6QPZ7</accession>
<dbReference type="Proteomes" id="UP000515561">
    <property type="component" value="Chromosome"/>
</dbReference>
<proteinExistence type="predicted"/>
<dbReference type="PANTHER" id="PTHR11409:SF43">
    <property type="entry name" value="ADENOSINE DEAMINASE"/>
    <property type="match status" value="1"/>
</dbReference>